<dbReference type="GO" id="GO:0000981">
    <property type="term" value="F:DNA-binding transcription factor activity, RNA polymerase II-specific"/>
    <property type="evidence" value="ECO:0007669"/>
    <property type="project" value="InterPro"/>
</dbReference>
<keyword evidence="11" id="KW-1185">Reference proteome</keyword>
<keyword evidence="4" id="KW-0067">ATP-binding</keyword>
<name>A0A074RIG7_9AGAM</name>
<dbReference type="SUPFAM" id="SSF52540">
    <property type="entry name" value="P-loop containing nucleoside triphosphate hydrolases"/>
    <property type="match status" value="2"/>
</dbReference>
<dbReference type="InterPro" id="IPR001138">
    <property type="entry name" value="Zn2Cys6_DnaBD"/>
</dbReference>
<feature type="compositionally biased region" description="Basic residues" evidence="6">
    <location>
        <begin position="1049"/>
        <end position="1060"/>
    </location>
</feature>
<dbReference type="OrthoDB" id="39175at2759"/>
<dbReference type="Pfam" id="PF00176">
    <property type="entry name" value="SNF2-rel_dom"/>
    <property type="match status" value="1"/>
</dbReference>
<accession>A0A074RIG7</accession>
<feature type="compositionally biased region" description="Basic and acidic residues" evidence="6">
    <location>
        <begin position="103"/>
        <end position="113"/>
    </location>
</feature>
<dbReference type="EMBL" id="AZST01000911">
    <property type="protein sequence ID" value="KEP46896.1"/>
    <property type="molecule type" value="Genomic_DNA"/>
</dbReference>
<keyword evidence="1" id="KW-0479">Metal-binding</keyword>
<dbReference type="Gene3D" id="4.10.240.10">
    <property type="entry name" value="Zn(2)-C6 fungal-type DNA-binding domain"/>
    <property type="match status" value="1"/>
</dbReference>
<feature type="compositionally biased region" description="Basic residues" evidence="6">
    <location>
        <begin position="1018"/>
        <end position="1029"/>
    </location>
</feature>
<evidence type="ECO:0000259" key="9">
    <source>
        <dbReference type="PROSITE" id="PS51194"/>
    </source>
</evidence>
<dbReference type="PANTHER" id="PTHR45626">
    <property type="entry name" value="TRANSCRIPTION TERMINATION FACTOR 2-RELATED"/>
    <property type="match status" value="1"/>
</dbReference>
<dbReference type="GO" id="GO:0008094">
    <property type="term" value="F:ATP-dependent activity, acting on DNA"/>
    <property type="evidence" value="ECO:0007669"/>
    <property type="project" value="TreeGrafter"/>
</dbReference>
<organism evidence="10 11">
    <name type="scientific">Rhizoctonia solani 123E</name>
    <dbReference type="NCBI Taxonomy" id="1423351"/>
    <lineage>
        <taxon>Eukaryota</taxon>
        <taxon>Fungi</taxon>
        <taxon>Dikarya</taxon>
        <taxon>Basidiomycota</taxon>
        <taxon>Agaricomycotina</taxon>
        <taxon>Agaricomycetes</taxon>
        <taxon>Cantharellales</taxon>
        <taxon>Ceratobasidiaceae</taxon>
        <taxon>Rhizoctonia</taxon>
    </lineage>
</organism>
<evidence type="ECO:0000259" key="8">
    <source>
        <dbReference type="PROSITE" id="PS51192"/>
    </source>
</evidence>
<evidence type="ECO:0000256" key="6">
    <source>
        <dbReference type="SAM" id="MobiDB-lite"/>
    </source>
</evidence>
<dbReference type="GO" id="GO:0003677">
    <property type="term" value="F:DNA binding"/>
    <property type="evidence" value="ECO:0007669"/>
    <property type="project" value="InterPro"/>
</dbReference>
<dbReference type="PROSITE" id="PS51192">
    <property type="entry name" value="HELICASE_ATP_BIND_1"/>
    <property type="match status" value="1"/>
</dbReference>
<dbReference type="GO" id="GO:0006351">
    <property type="term" value="P:DNA-templated transcription"/>
    <property type="evidence" value="ECO:0007669"/>
    <property type="project" value="InterPro"/>
</dbReference>
<feature type="domain" description="Helicase ATP-binding" evidence="8">
    <location>
        <begin position="903"/>
        <end position="1124"/>
    </location>
</feature>
<dbReference type="CDD" id="cd12148">
    <property type="entry name" value="fungal_TF_MHR"/>
    <property type="match status" value="1"/>
</dbReference>
<keyword evidence="2" id="KW-0547">Nucleotide-binding</keyword>
<dbReference type="InterPro" id="IPR007219">
    <property type="entry name" value="XnlR_reg_dom"/>
</dbReference>
<dbReference type="Proteomes" id="UP000027456">
    <property type="component" value="Unassembled WGS sequence"/>
</dbReference>
<dbReference type="SMART" id="SM00490">
    <property type="entry name" value="HELICc"/>
    <property type="match status" value="1"/>
</dbReference>
<dbReference type="HOGENOM" id="CLU_248178_0_0_1"/>
<dbReference type="InterPro" id="IPR014001">
    <property type="entry name" value="Helicase_ATP-bd"/>
</dbReference>
<protein>
    <submittedName>
        <fullName evidence="10">SNF2 family DNA-dependent ATPase</fullName>
    </submittedName>
</protein>
<dbReference type="CDD" id="cd18793">
    <property type="entry name" value="SF2_C_SNF"/>
    <property type="match status" value="1"/>
</dbReference>
<feature type="region of interest" description="Disordered" evidence="6">
    <location>
        <begin position="155"/>
        <end position="194"/>
    </location>
</feature>
<dbReference type="InterPro" id="IPR050628">
    <property type="entry name" value="SNF2_RAD54_helicase_TF"/>
</dbReference>
<dbReference type="Pfam" id="PF00172">
    <property type="entry name" value="Zn_clus"/>
    <property type="match status" value="1"/>
</dbReference>
<dbReference type="GO" id="GO:0005634">
    <property type="term" value="C:nucleus"/>
    <property type="evidence" value="ECO:0007669"/>
    <property type="project" value="TreeGrafter"/>
</dbReference>
<reference evidence="10 11" key="1">
    <citation type="submission" date="2013-12" db="EMBL/GenBank/DDBJ databases">
        <authorList>
            <person name="Cubeta M."/>
            <person name="Pakala S."/>
            <person name="Fedorova N."/>
            <person name="Thomas E."/>
            <person name="Dean R."/>
            <person name="Jabaji S."/>
            <person name="Neate S."/>
            <person name="Toda T."/>
            <person name="Tavantzis S."/>
            <person name="Vilgalys R."/>
            <person name="Bharathan N."/>
            <person name="Pakala S."/>
            <person name="Losada L.S."/>
            <person name="Zafar N."/>
            <person name="Nierman W."/>
        </authorList>
    </citation>
    <scope>NUCLEOTIDE SEQUENCE [LARGE SCALE GENOMIC DNA]</scope>
    <source>
        <strain evidence="10 11">123E</strain>
    </source>
</reference>
<dbReference type="SMART" id="SM00906">
    <property type="entry name" value="Fungal_trans"/>
    <property type="match status" value="1"/>
</dbReference>
<comment type="caution">
    <text evidence="10">The sequence shown here is derived from an EMBL/GenBank/DDBJ whole genome shotgun (WGS) entry which is preliminary data.</text>
</comment>
<dbReference type="GO" id="GO:0005524">
    <property type="term" value="F:ATP binding"/>
    <property type="evidence" value="ECO:0007669"/>
    <property type="project" value="UniProtKB-KW"/>
</dbReference>
<proteinExistence type="predicted"/>
<feature type="region of interest" description="Disordered" evidence="6">
    <location>
        <begin position="1009"/>
        <end position="1060"/>
    </location>
</feature>
<dbReference type="InterPro" id="IPR049730">
    <property type="entry name" value="SNF2/RAD54-like_C"/>
</dbReference>
<dbReference type="GO" id="GO:0006281">
    <property type="term" value="P:DNA repair"/>
    <property type="evidence" value="ECO:0007669"/>
    <property type="project" value="TreeGrafter"/>
</dbReference>
<dbReference type="CDD" id="cd00067">
    <property type="entry name" value="GAL4"/>
    <property type="match status" value="1"/>
</dbReference>
<dbReference type="GO" id="GO:0016787">
    <property type="term" value="F:hydrolase activity"/>
    <property type="evidence" value="ECO:0007669"/>
    <property type="project" value="UniProtKB-KW"/>
</dbReference>
<dbReference type="PANTHER" id="PTHR45626:SF14">
    <property type="entry name" value="ATP-DEPENDENT DNA HELICASE (EUROFUNG)"/>
    <property type="match status" value="1"/>
</dbReference>
<evidence type="ECO:0000256" key="4">
    <source>
        <dbReference type="ARBA" id="ARBA00022840"/>
    </source>
</evidence>
<feature type="compositionally biased region" description="Polar residues" evidence="6">
    <location>
        <begin position="169"/>
        <end position="181"/>
    </location>
</feature>
<dbReference type="GO" id="GO:0008270">
    <property type="term" value="F:zinc ion binding"/>
    <property type="evidence" value="ECO:0007669"/>
    <property type="project" value="InterPro"/>
</dbReference>
<evidence type="ECO:0000256" key="2">
    <source>
        <dbReference type="ARBA" id="ARBA00022741"/>
    </source>
</evidence>
<dbReference type="SMART" id="SM00487">
    <property type="entry name" value="DEXDc"/>
    <property type="match status" value="1"/>
</dbReference>
<evidence type="ECO:0000256" key="5">
    <source>
        <dbReference type="ARBA" id="ARBA00023242"/>
    </source>
</evidence>
<dbReference type="InterPro" id="IPR027417">
    <property type="entry name" value="P-loop_NTPase"/>
</dbReference>
<gene>
    <name evidence="10" type="ORF">V565_176710</name>
</gene>
<dbReference type="PROSITE" id="PS50048">
    <property type="entry name" value="ZN2_CY6_FUNGAL_2"/>
    <property type="match status" value="1"/>
</dbReference>
<dbReference type="Gene3D" id="3.40.50.300">
    <property type="entry name" value="P-loop containing nucleotide triphosphate hydrolases"/>
    <property type="match status" value="1"/>
</dbReference>
<keyword evidence="5" id="KW-0539">Nucleus</keyword>
<sequence>MPKDTTSTLTHVHAHGQPPVIPLKRNQACRQCRKRKMKCDAQRPCRGCVRSHGTIVANLVKAGQPFPPVPECTYDGDYDDDGEVHLPPQVAHVGAPGNAIAQDTHHDHHERAAHSSSPHLEDGTQQIRAGVAAATISPRNHMHSYNGFHSSGLSTSVGSGSGAHRSDSVGASVSPISTFSSGHMPGMEHSPELGQNSVPLFDAIPSGYSTDLPSPELLLHLVQTFFQCQIFANTLLHRSSFLSRLQLPPSHPQYPSNALLHAICADASLHGVQGSTSGPSGISGFGAMHAGLCMAKALEDASMGKRLLETVQAFIIMSWWQHANARWSELWISTGLTIRYCIPLGLSKSITFDDMFSGAVGGVSGHSTNWKVDTIMQPTTDAIEVELRRRAFWHAYMLDRVQGAATAWPMAIDDLDIGQELPLTQAAFDAGVLPPDVQLQRLSSPGLLTSHAANATDSFILYVKSVMLMSRVSNFNVRLRTRHGHMADLPQSPAFKTLESQIASFRLSFPKKLRDPFANGVDPVLLMAHTIPLMATIILQEPHCSPSLDCAPSVKCLEATRLVLDSVYRLSSTSFDFSHLTNVFTFFWTVGSKVLMRKYARVLEADEQAEATLIRNEIEVFRLAMMRQRLPHSVRNARITLELCEEVENRRSRNGHGNRLLGSGGMAGAVSPADTLEDSSHPGTGTDLSFEGLPFASGISWSLPNGPNDGFSSLANMDMMAGIASSGLVFFQYRQKLAGATSAQPVHDSAPINLISSDEESEGYDRHNDGPDLAIRQVGSVLGSSYNPGKLPGEGGISMPEPHPYRPTSGPGAPFKPPTMIATPTVGGVTEDVDGEKFNIEVGGEDFKTDPDEAQRALKELVEGAIGAADLEGIDMKDATVKGFREGIKLMPHQIQGRAWMRERETGKKCGGILADDMGLGKTIQTLTRIVEGKPTEEDLDDGYTGGTLIICPVGLIAQWESEIKKMCVKVRTICHHGPSRAKDSKILQNADVVITSYQVVSSEHAAYQGGASSSAAKPKKAATSKAKKRVESEDSGLSSDSDGGALVAKKKPAGSKKPKPAALFGVRWWRIVLDEAQNIKNRTTKAALACCALRGRNKWCLTGTPIQNSVEELYSLFKFLGVRPLNDWDQFRTTIAQPVKQGRSTRAMKRLHVVLKAIMLRRTKDMTINGAPLLNLPGRNVNTVMCEFDEDELAFYKALEQKTELTLNKFIRAGTVMKNYTSVLLLLLRMRQACDHPSLVSKDFQKDVDAVESRPAKKDDEEEEEDALADLFQKMGVEKRVLTCAICQTELPADAGEDDKHCDECAANIAAQSRRKSIATKSGLPPSSAKIRKMLELLEEIDDRSNGEDKTIIFSQFTTMLDLLEPFLKDAGISYSRLDGSMVPKDREVALDKIRNSSRTKVILISFKAGSTGLNLTACNNVILVDLWWNPALEDQAFDRAHRLGQTKDVHIYKLTIPETVEERILKLQDAKRDLAKAALSGDKLSNNKLRLDDIMKLFNKRAHEDSDED</sequence>
<dbReference type="STRING" id="1423351.A0A074RIG7"/>
<feature type="domain" description="Helicase C-terminal" evidence="9">
    <location>
        <begin position="1331"/>
        <end position="1492"/>
    </location>
</feature>
<evidence type="ECO:0000256" key="1">
    <source>
        <dbReference type="ARBA" id="ARBA00022723"/>
    </source>
</evidence>
<feature type="region of interest" description="Disordered" evidence="6">
    <location>
        <begin position="99"/>
        <end position="122"/>
    </location>
</feature>
<keyword evidence="3" id="KW-0378">Hydrolase</keyword>
<feature type="domain" description="Zn(2)-C6 fungal-type" evidence="7">
    <location>
        <begin position="28"/>
        <end position="74"/>
    </location>
</feature>
<dbReference type="PROSITE" id="PS51194">
    <property type="entry name" value="HELICASE_CTER"/>
    <property type="match status" value="1"/>
</dbReference>
<dbReference type="SMART" id="SM00066">
    <property type="entry name" value="GAL4"/>
    <property type="match status" value="1"/>
</dbReference>
<dbReference type="InterPro" id="IPR038718">
    <property type="entry name" value="SNF2-like_sf"/>
</dbReference>
<dbReference type="Gene3D" id="3.40.50.10810">
    <property type="entry name" value="Tandem AAA-ATPase domain"/>
    <property type="match status" value="2"/>
</dbReference>
<feature type="compositionally biased region" description="Low complexity" evidence="6">
    <location>
        <begin position="1036"/>
        <end position="1045"/>
    </location>
</feature>
<dbReference type="InterPro" id="IPR001650">
    <property type="entry name" value="Helicase_C-like"/>
</dbReference>
<dbReference type="Pfam" id="PF04082">
    <property type="entry name" value="Fungal_trans"/>
    <property type="match status" value="1"/>
</dbReference>
<dbReference type="Pfam" id="PF00271">
    <property type="entry name" value="Helicase_C"/>
    <property type="match status" value="1"/>
</dbReference>
<evidence type="ECO:0000313" key="10">
    <source>
        <dbReference type="EMBL" id="KEP46896.1"/>
    </source>
</evidence>
<dbReference type="CDD" id="cd18008">
    <property type="entry name" value="DEXDc_SHPRH-like"/>
    <property type="match status" value="1"/>
</dbReference>
<dbReference type="InterPro" id="IPR036864">
    <property type="entry name" value="Zn2-C6_fun-type_DNA-bd_sf"/>
</dbReference>
<evidence type="ECO:0000313" key="11">
    <source>
        <dbReference type="Proteomes" id="UP000027456"/>
    </source>
</evidence>
<dbReference type="InterPro" id="IPR000330">
    <property type="entry name" value="SNF2_N"/>
</dbReference>
<evidence type="ECO:0000256" key="3">
    <source>
        <dbReference type="ARBA" id="ARBA00022801"/>
    </source>
</evidence>
<evidence type="ECO:0000259" key="7">
    <source>
        <dbReference type="PROSITE" id="PS50048"/>
    </source>
</evidence>
<dbReference type="SUPFAM" id="SSF57701">
    <property type="entry name" value="Zn2/Cys6 DNA-binding domain"/>
    <property type="match status" value="1"/>
</dbReference>